<dbReference type="PROSITE" id="PS51257">
    <property type="entry name" value="PROKAR_LIPOPROTEIN"/>
    <property type="match status" value="1"/>
</dbReference>
<dbReference type="EMBL" id="BJYR01000015">
    <property type="protein sequence ID" value="GEO00539.1"/>
    <property type="molecule type" value="Genomic_DNA"/>
</dbReference>
<dbReference type="InterPro" id="IPR005586">
    <property type="entry name" value="ABC_trans_aux"/>
</dbReference>
<sequence length="197" mass="20725">MSARMTRTFTLSLVMLAALGGCVRIGTKPPGTYLTLTPDAAPTAGAASSGTLGEATVVLEPAAAASISVLRVPVQIDASNVAYIRGAQWVERPSRAFQHLLADTLRARGKGLVVETDRATTGTRIGGQLLAMGFDAPTRSAVVRFDAMKWQPDGRIETRRFESTVRGIDPEPGEIGPALNQAANKVAGEIADWVAPQ</sequence>
<keyword evidence="3" id="KW-1185">Reference proteome</keyword>
<feature type="domain" description="ABC-type transport auxiliary lipoprotein component" evidence="1">
    <location>
        <begin position="35"/>
        <end position="191"/>
    </location>
</feature>
<comment type="caution">
    <text evidence="2">The sequence shown here is derived from an EMBL/GenBank/DDBJ whole genome shotgun (WGS) entry which is preliminary data.</text>
</comment>
<organism evidence="2 3">
    <name type="scientific">Novosphingobium sediminis</name>
    <dbReference type="NCBI Taxonomy" id="707214"/>
    <lineage>
        <taxon>Bacteria</taxon>
        <taxon>Pseudomonadati</taxon>
        <taxon>Pseudomonadota</taxon>
        <taxon>Alphaproteobacteria</taxon>
        <taxon>Sphingomonadales</taxon>
        <taxon>Sphingomonadaceae</taxon>
        <taxon>Novosphingobium</taxon>
    </lineage>
</organism>
<gene>
    <name evidence="2" type="ORF">NSE01_23710</name>
</gene>
<reference evidence="2 3" key="1">
    <citation type="submission" date="2019-07" db="EMBL/GenBank/DDBJ databases">
        <title>Whole genome shotgun sequence of Novosphingobium sediminis NBRC 106119.</title>
        <authorList>
            <person name="Hosoyama A."/>
            <person name="Uohara A."/>
            <person name="Ohji S."/>
            <person name="Ichikawa N."/>
        </authorList>
    </citation>
    <scope>NUCLEOTIDE SEQUENCE [LARGE SCALE GENOMIC DNA]</scope>
    <source>
        <strain evidence="2 3">NBRC 106119</strain>
    </source>
</reference>
<accession>A0A512ALE5</accession>
<name>A0A512ALE5_9SPHN</name>
<dbReference type="Pfam" id="PF03886">
    <property type="entry name" value="ABC_trans_aux"/>
    <property type="match status" value="1"/>
</dbReference>
<dbReference type="SUPFAM" id="SSF159594">
    <property type="entry name" value="XCC0632-like"/>
    <property type="match status" value="1"/>
</dbReference>
<evidence type="ECO:0000313" key="2">
    <source>
        <dbReference type="EMBL" id="GEO00539.1"/>
    </source>
</evidence>
<protein>
    <recommendedName>
        <fullName evidence="1">ABC-type transport auxiliary lipoprotein component domain-containing protein</fullName>
    </recommendedName>
</protein>
<proteinExistence type="predicted"/>
<evidence type="ECO:0000313" key="3">
    <source>
        <dbReference type="Proteomes" id="UP000321464"/>
    </source>
</evidence>
<dbReference type="Proteomes" id="UP000321464">
    <property type="component" value="Unassembled WGS sequence"/>
</dbReference>
<dbReference type="AlphaFoldDB" id="A0A512ALE5"/>
<evidence type="ECO:0000259" key="1">
    <source>
        <dbReference type="Pfam" id="PF03886"/>
    </source>
</evidence>
<dbReference type="Gene3D" id="3.40.50.10610">
    <property type="entry name" value="ABC-type transport auxiliary lipoprotein component"/>
    <property type="match status" value="1"/>
</dbReference>